<evidence type="ECO:0000256" key="6">
    <source>
        <dbReference type="ARBA" id="ARBA00023077"/>
    </source>
</evidence>
<evidence type="ECO:0000256" key="9">
    <source>
        <dbReference type="ARBA" id="ARBA00023237"/>
    </source>
</evidence>
<dbReference type="Pfam" id="PF07715">
    <property type="entry name" value="Plug"/>
    <property type="match status" value="1"/>
</dbReference>
<feature type="domain" description="TonB-dependent receptor-like beta-barrel" evidence="13">
    <location>
        <begin position="292"/>
        <end position="768"/>
    </location>
</feature>
<dbReference type="Gene3D" id="2.170.130.10">
    <property type="entry name" value="TonB-dependent receptor, plug domain"/>
    <property type="match status" value="1"/>
</dbReference>
<dbReference type="SUPFAM" id="SSF49464">
    <property type="entry name" value="Carboxypeptidase regulatory domain-like"/>
    <property type="match status" value="1"/>
</dbReference>
<dbReference type="GO" id="GO:0009279">
    <property type="term" value="C:cell outer membrane"/>
    <property type="evidence" value="ECO:0007669"/>
    <property type="project" value="UniProtKB-SubCell"/>
</dbReference>
<evidence type="ECO:0000256" key="7">
    <source>
        <dbReference type="ARBA" id="ARBA00023136"/>
    </source>
</evidence>
<protein>
    <submittedName>
        <fullName evidence="15">Energy transducer TonB</fullName>
    </submittedName>
</protein>
<dbReference type="RefSeq" id="WP_035626671.1">
    <property type="nucleotide sequence ID" value="NZ_JBEWQG010000019.1"/>
</dbReference>
<feature type="domain" description="TonB-dependent receptor plug" evidence="14">
    <location>
        <begin position="125"/>
        <end position="228"/>
    </location>
</feature>
<evidence type="ECO:0000256" key="11">
    <source>
        <dbReference type="RuleBase" id="RU003357"/>
    </source>
</evidence>
<dbReference type="InterPro" id="IPR037066">
    <property type="entry name" value="Plug_dom_sf"/>
</dbReference>
<keyword evidence="3 10" id="KW-1134">Transmembrane beta strand</keyword>
<gene>
    <name evidence="16" type="ORF">B0A62_13470</name>
    <name evidence="15" type="ORF">IW20_20665</name>
</gene>
<keyword evidence="6 11" id="KW-0798">TonB box</keyword>
<name>A0A086A1W9_FLAHY</name>
<dbReference type="GO" id="GO:0044718">
    <property type="term" value="P:siderophore transmembrane transport"/>
    <property type="evidence" value="ECO:0007669"/>
    <property type="project" value="TreeGrafter"/>
</dbReference>
<dbReference type="PANTHER" id="PTHR30069">
    <property type="entry name" value="TONB-DEPENDENT OUTER MEMBRANE RECEPTOR"/>
    <property type="match status" value="1"/>
</dbReference>
<organism evidence="15 17">
    <name type="scientific">Flavobacterium hydatis</name>
    <name type="common">Cytophaga aquatilis</name>
    <dbReference type="NCBI Taxonomy" id="991"/>
    <lineage>
        <taxon>Bacteria</taxon>
        <taxon>Pseudomonadati</taxon>
        <taxon>Bacteroidota</taxon>
        <taxon>Flavobacteriia</taxon>
        <taxon>Flavobacteriales</taxon>
        <taxon>Flavobacteriaceae</taxon>
        <taxon>Flavobacterium</taxon>
    </lineage>
</organism>
<keyword evidence="2 10" id="KW-0813">Transport</keyword>
<evidence type="ECO:0000313" key="16">
    <source>
        <dbReference type="EMBL" id="OXA93421.1"/>
    </source>
</evidence>
<keyword evidence="18" id="KW-1185">Reference proteome</keyword>
<comment type="caution">
    <text evidence="15">The sequence shown here is derived from an EMBL/GenBank/DDBJ whole genome shotgun (WGS) entry which is preliminary data.</text>
</comment>
<dbReference type="PROSITE" id="PS52016">
    <property type="entry name" value="TONB_DEPENDENT_REC_3"/>
    <property type="match status" value="1"/>
</dbReference>
<dbReference type="STRING" id="991.IW20_20665"/>
<evidence type="ECO:0000256" key="5">
    <source>
        <dbReference type="ARBA" id="ARBA00022729"/>
    </source>
</evidence>
<evidence type="ECO:0000256" key="10">
    <source>
        <dbReference type="PROSITE-ProRule" id="PRU01360"/>
    </source>
</evidence>
<dbReference type="InterPro" id="IPR039426">
    <property type="entry name" value="TonB-dep_rcpt-like"/>
</dbReference>
<keyword evidence="8" id="KW-0675">Receptor</keyword>
<evidence type="ECO:0000256" key="12">
    <source>
        <dbReference type="SAM" id="SignalP"/>
    </source>
</evidence>
<keyword evidence="7 10" id="KW-0472">Membrane</keyword>
<evidence type="ECO:0000313" key="15">
    <source>
        <dbReference type="EMBL" id="KFF10683.1"/>
    </source>
</evidence>
<evidence type="ECO:0000259" key="13">
    <source>
        <dbReference type="Pfam" id="PF00593"/>
    </source>
</evidence>
<dbReference type="InterPro" id="IPR036942">
    <property type="entry name" value="Beta-barrel_TonB_sf"/>
</dbReference>
<dbReference type="EMBL" id="JPRM01000038">
    <property type="protein sequence ID" value="KFF10683.1"/>
    <property type="molecule type" value="Genomic_DNA"/>
</dbReference>
<evidence type="ECO:0000256" key="2">
    <source>
        <dbReference type="ARBA" id="ARBA00022448"/>
    </source>
</evidence>
<dbReference type="InterPro" id="IPR000531">
    <property type="entry name" value="Beta-barrel_TonB"/>
</dbReference>
<keyword evidence="9 10" id="KW-0998">Cell outer membrane</keyword>
<dbReference type="InterPro" id="IPR008969">
    <property type="entry name" value="CarboxyPept-like_regulatory"/>
</dbReference>
<keyword evidence="5 12" id="KW-0732">Signal</keyword>
<dbReference type="Pfam" id="PF00593">
    <property type="entry name" value="TonB_dep_Rec_b-barrel"/>
    <property type="match status" value="1"/>
</dbReference>
<feature type="chain" id="PRO_5001801975" evidence="12">
    <location>
        <begin position="22"/>
        <end position="800"/>
    </location>
</feature>
<proteinExistence type="inferred from homology"/>
<dbReference type="Pfam" id="PF13715">
    <property type="entry name" value="CarbopepD_reg_2"/>
    <property type="match status" value="1"/>
</dbReference>
<accession>A0A086A1W9</accession>
<evidence type="ECO:0000256" key="1">
    <source>
        <dbReference type="ARBA" id="ARBA00004571"/>
    </source>
</evidence>
<keyword evidence="4 10" id="KW-0812">Transmembrane</keyword>
<comment type="similarity">
    <text evidence="10 11">Belongs to the TonB-dependent receptor family.</text>
</comment>
<evidence type="ECO:0000256" key="8">
    <source>
        <dbReference type="ARBA" id="ARBA00023170"/>
    </source>
</evidence>
<evidence type="ECO:0000259" key="14">
    <source>
        <dbReference type="Pfam" id="PF07715"/>
    </source>
</evidence>
<dbReference type="AlphaFoldDB" id="A0A086A1W9"/>
<dbReference type="Gene3D" id="2.40.170.20">
    <property type="entry name" value="TonB-dependent receptor, beta-barrel domain"/>
    <property type="match status" value="1"/>
</dbReference>
<dbReference type="Gene3D" id="2.60.40.1120">
    <property type="entry name" value="Carboxypeptidase-like, regulatory domain"/>
    <property type="match status" value="1"/>
</dbReference>
<dbReference type="PANTHER" id="PTHR30069:SF29">
    <property type="entry name" value="HEMOGLOBIN AND HEMOGLOBIN-HAPTOGLOBIN-BINDING PROTEIN 1-RELATED"/>
    <property type="match status" value="1"/>
</dbReference>
<comment type="subcellular location">
    <subcellularLocation>
        <location evidence="1 10">Cell outer membrane</location>
        <topology evidence="1 10">Multi-pass membrane protein</topology>
    </subcellularLocation>
</comment>
<reference evidence="15 17" key="1">
    <citation type="submission" date="2014-07" db="EMBL/GenBank/DDBJ databases">
        <title>Genome of Flavobacterium hydatis DSM 2063.</title>
        <authorList>
            <person name="Pipes S.E."/>
            <person name="Stropko S.J."/>
            <person name="Newman J.D."/>
        </authorList>
    </citation>
    <scope>NUCLEOTIDE SEQUENCE [LARGE SCALE GENOMIC DNA]</scope>
    <source>
        <strain evidence="15 17">DSM 2063</strain>
    </source>
</reference>
<dbReference type="OrthoDB" id="9812892at2"/>
<evidence type="ECO:0000256" key="3">
    <source>
        <dbReference type="ARBA" id="ARBA00022452"/>
    </source>
</evidence>
<dbReference type="InterPro" id="IPR012910">
    <property type="entry name" value="Plug_dom"/>
</dbReference>
<dbReference type="Proteomes" id="UP000028712">
    <property type="component" value="Unassembled WGS sequence"/>
</dbReference>
<evidence type="ECO:0000256" key="4">
    <source>
        <dbReference type="ARBA" id="ARBA00022692"/>
    </source>
</evidence>
<reference evidence="16 18" key="2">
    <citation type="submission" date="2016-11" db="EMBL/GenBank/DDBJ databases">
        <title>Whole genomes of Flavobacteriaceae.</title>
        <authorList>
            <person name="Stine C."/>
            <person name="Li C."/>
            <person name="Tadesse D."/>
        </authorList>
    </citation>
    <scope>NUCLEOTIDE SEQUENCE [LARGE SCALE GENOMIC DNA]</scope>
    <source>
        <strain evidence="16 18">ATCC 29551</strain>
    </source>
</reference>
<dbReference type="Proteomes" id="UP000198424">
    <property type="component" value="Unassembled WGS sequence"/>
</dbReference>
<evidence type="ECO:0000313" key="18">
    <source>
        <dbReference type="Proteomes" id="UP000198424"/>
    </source>
</evidence>
<dbReference type="EMBL" id="MUGY01000014">
    <property type="protein sequence ID" value="OXA93421.1"/>
    <property type="molecule type" value="Genomic_DNA"/>
</dbReference>
<feature type="signal peptide" evidence="12">
    <location>
        <begin position="1"/>
        <end position="21"/>
    </location>
</feature>
<evidence type="ECO:0000313" key="17">
    <source>
        <dbReference type="Proteomes" id="UP000028712"/>
    </source>
</evidence>
<dbReference type="SUPFAM" id="SSF56935">
    <property type="entry name" value="Porins"/>
    <property type="match status" value="1"/>
</dbReference>
<sequence>MPTHKFSIFSIIFLVSFFSFAQQNKGIAVSGQISESSGQSIPFATVSLEKTDFIIMSDENGKYNFKNVAVGNYILKVSAIGFSTSKKHIEVKGTNEIIFSVRLESELNELENITVMGRTQTEKINKQSYSVTAIDAKKLHNSTLDLSHALDRVSGVRVRESGGVGSKSELAINGFSGNQIKMFIDGVPMDNFGSSFQMNNIPINLADRIEVYKGVVPIWLGGDALGGAINIVTNSKPRTYLDASYSFGSFNTHRTAINAGYTAKSGFTTEINAFQNYSDNNYWVNVDAADLNTGAYYPNQRVRRFHDKYRNETVIFNIGVTGKKYADKLLFGFTAGENKADIQTGARMVSVFGQVYRKGNILMPSVKYQLKDFLTKGLDVSVTGNFNFGEEQNVDTVYRRYNWFGDYIVPPGGGLGGERSRTLRKFKNNSGIATANFTYRLNDRHSFMLNNTFNTFDRKESDELVPESLLYQQPKKSQKNILGAGYKFDYNEKWSTSVFVKNYALKNTYSESYNPSGNTGDIAYRKHEDNNVYWGYGAASSYYLKHNLQVKGSFEKSYRLPSPEEMFGNVNDNLAGNIALKPETSNNFNVGLSYQTSFRKVNAMTFDVNFMYREATDFIRPELNLNQTMTTNVNQKGISNYGIDGEIRYSYKNRFTAGVNMTYQNLRNNTKYEPGKEIVSLNYKDRVPNIPFLFGNADATVYFNDFIKKGNNLSVGYNLLYVHDYYLYWPSSGGKVGKFDIPMQMNHDINAVYTFADGKYNIALECRNALDNKLYDNFSLQKPSRSFNIKFRYFFTKSNK</sequence>
<dbReference type="GO" id="GO:0015344">
    <property type="term" value="F:siderophore uptake transmembrane transporter activity"/>
    <property type="evidence" value="ECO:0007669"/>
    <property type="project" value="TreeGrafter"/>
</dbReference>
<dbReference type="eggNOG" id="COG4206">
    <property type="taxonomic scope" value="Bacteria"/>
</dbReference>